<evidence type="ECO:0000256" key="2">
    <source>
        <dbReference type="ARBA" id="ARBA00022803"/>
    </source>
</evidence>
<dbReference type="Proteomes" id="UP000683925">
    <property type="component" value="Unassembled WGS sequence"/>
</dbReference>
<dbReference type="Pfam" id="PF13414">
    <property type="entry name" value="TPR_11"/>
    <property type="match status" value="3"/>
</dbReference>
<feature type="repeat" description="TPR" evidence="3">
    <location>
        <begin position="278"/>
        <end position="311"/>
    </location>
</feature>
<keyword evidence="5" id="KW-1185">Reference proteome</keyword>
<dbReference type="Pfam" id="PF13181">
    <property type="entry name" value="TPR_8"/>
    <property type="match status" value="1"/>
</dbReference>
<feature type="repeat" description="TPR" evidence="3">
    <location>
        <begin position="40"/>
        <end position="73"/>
    </location>
</feature>
<dbReference type="PROSITE" id="PS50293">
    <property type="entry name" value="TPR_REGION"/>
    <property type="match status" value="11"/>
</dbReference>
<dbReference type="AlphaFoldDB" id="A0A8S1X5U4"/>
<feature type="repeat" description="TPR" evidence="3">
    <location>
        <begin position="74"/>
        <end position="107"/>
    </location>
</feature>
<feature type="repeat" description="TPR" evidence="3">
    <location>
        <begin position="108"/>
        <end position="141"/>
    </location>
</feature>
<gene>
    <name evidence="4" type="ORF">POCTA_138.1.T1120030</name>
</gene>
<dbReference type="OrthoDB" id="2335338at2759"/>
<feature type="repeat" description="TPR" evidence="3">
    <location>
        <begin position="142"/>
        <end position="175"/>
    </location>
</feature>
<dbReference type="PANTHER" id="PTHR44858:SF1">
    <property type="entry name" value="UDP-N-ACETYLGLUCOSAMINE--PEPTIDE N-ACETYLGLUCOSAMINYLTRANSFERASE SPINDLY-RELATED"/>
    <property type="match status" value="1"/>
</dbReference>
<evidence type="ECO:0000256" key="1">
    <source>
        <dbReference type="ARBA" id="ARBA00022737"/>
    </source>
</evidence>
<evidence type="ECO:0000256" key="3">
    <source>
        <dbReference type="PROSITE-ProRule" id="PRU00339"/>
    </source>
</evidence>
<keyword evidence="1" id="KW-0677">Repeat</keyword>
<feature type="repeat" description="TPR" evidence="3">
    <location>
        <begin position="346"/>
        <end position="379"/>
    </location>
</feature>
<dbReference type="InterPro" id="IPR050498">
    <property type="entry name" value="Ycf3"/>
</dbReference>
<evidence type="ECO:0000313" key="5">
    <source>
        <dbReference type="Proteomes" id="UP000683925"/>
    </source>
</evidence>
<feature type="repeat" description="TPR" evidence="3">
    <location>
        <begin position="244"/>
        <end position="277"/>
    </location>
</feature>
<feature type="repeat" description="TPR" evidence="3">
    <location>
        <begin position="176"/>
        <end position="209"/>
    </location>
</feature>
<dbReference type="PANTHER" id="PTHR44858">
    <property type="entry name" value="TETRATRICOPEPTIDE REPEAT PROTEIN 6"/>
    <property type="match status" value="1"/>
</dbReference>
<dbReference type="Pfam" id="PF00515">
    <property type="entry name" value="TPR_1"/>
    <property type="match status" value="4"/>
</dbReference>
<name>A0A8S1X5U4_PAROT</name>
<keyword evidence="2 3" id="KW-0802">TPR repeat</keyword>
<reference evidence="4" key="1">
    <citation type="submission" date="2021-01" db="EMBL/GenBank/DDBJ databases">
        <authorList>
            <consortium name="Genoscope - CEA"/>
            <person name="William W."/>
        </authorList>
    </citation>
    <scope>NUCLEOTIDE SEQUENCE</scope>
</reference>
<sequence length="769" mass="89343">MSAVDATVYYNRGVLFKQQGEKEKALQDYNMAIKLNPNYATAYINRGVLFKQQGEKEKALQDYNMAIKLNPNYATVYINRGNLFNEKGEKEKALQDYNMAIKLNPNYTNAYYNRGVLFKQLGETEKANQDYNTAIHLNPNYATAYINRGNLFNEQGEKENALQDYNMAIKLNPNYADAYFNRGVLFKQQGEKEKALQDYNRAIKLNPNYATAYINRGVLFKQQQEKEKALQDYNVAIKLNPNYADAYFNRGVLFKQQGEKEKAIQDYNMAIKLNPNYATAYYNRGVIFTQKGEKEKALQDYNKAIKLNPNYAAAYYDRGVLFKQKGEKENALQDYNTTIKLNPNYTAAYYQRGVLFNEQGEKEKAIQDQEKALLLEPDHPLLLTNLGSLYFQQQSFDQSNIYLTRAQKQLDQITFQQISKWNLSNSNLTYIKKEVSLLTEIQIQIQITDILLKYISKEVQTQQTIQLEEQGQMLVDELTQTIKPLDIQLNQNLQTDYFQILQKFQQRFNNLQNQIATHAISVNSLLEQDSIQVSESLKQLNKKENYDQWMYYNALAWRLYNYLSAIQQICTNLFQNNKNAIIESNSEQTLNVFQKMLNIGSYIFGGLPIVGNSFNIINAALDFGFEYHKEHKFTTRLKKLNNILKCSSIVPGQLQIQVQIAGLELSKTQYANLINKPKSRFRKFTDQLLQEEDKQFRNNIYWAAGTEDALIILNYLEANSDMIINEIFSKKVDLSWIIIKAIKEQYELSQNISIQQQGNKTPFQFCIVQ</sequence>
<proteinExistence type="predicted"/>
<dbReference type="InterPro" id="IPR019734">
    <property type="entry name" value="TPR_rpt"/>
</dbReference>
<dbReference type="PROSITE" id="PS50005">
    <property type="entry name" value="TPR"/>
    <property type="match status" value="11"/>
</dbReference>
<dbReference type="OMA" id="FAIAYFN"/>
<organism evidence="4 5">
    <name type="scientific">Paramecium octaurelia</name>
    <dbReference type="NCBI Taxonomy" id="43137"/>
    <lineage>
        <taxon>Eukaryota</taxon>
        <taxon>Sar</taxon>
        <taxon>Alveolata</taxon>
        <taxon>Ciliophora</taxon>
        <taxon>Intramacronucleata</taxon>
        <taxon>Oligohymenophorea</taxon>
        <taxon>Peniculida</taxon>
        <taxon>Parameciidae</taxon>
        <taxon>Paramecium</taxon>
    </lineage>
</organism>
<dbReference type="SMART" id="SM00028">
    <property type="entry name" value="TPR"/>
    <property type="match status" value="12"/>
</dbReference>
<accession>A0A8S1X5U4</accession>
<feature type="repeat" description="TPR" evidence="3">
    <location>
        <begin position="312"/>
        <end position="345"/>
    </location>
</feature>
<evidence type="ECO:0008006" key="6">
    <source>
        <dbReference type="Google" id="ProtNLM"/>
    </source>
</evidence>
<feature type="repeat" description="TPR" evidence="3">
    <location>
        <begin position="210"/>
        <end position="243"/>
    </location>
</feature>
<protein>
    <recommendedName>
        <fullName evidence="6">UDP-N-acetylglucosamine--peptide N-acetylglucosaminyltransferase SPINDLY</fullName>
    </recommendedName>
</protein>
<comment type="caution">
    <text evidence="4">The sequence shown here is derived from an EMBL/GenBank/DDBJ whole genome shotgun (WGS) entry which is preliminary data.</text>
</comment>
<feature type="repeat" description="TPR" evidence="3">
    <location>
        <begin position="6"/>
        <end position="39"/>
    </location>
</feature>
<evidence type="ECO:0000313" key="4">
    <source>
        <dbReference type="EMBL" id="CAD8196501.1"/>
    </source>
</evidence>
<dbReference type="EMBL" id="CAJJDP010000112">
    <property type="protein sequence ID" value="CAD8196501.1"/>
    <property type="molecule type" value="Genomic_DNA"/>
</dbReference>